<dbReference type="Gene3D" id="1.20.1560.10">
    <property type="entry name" value="ABC transporter type 1, transmembrane domain"/>
    <property type="match status" value="2"/>
</dbReference>
<feature type="transmembrane region" description="Helical" evidence="17">
    <location>
        <begin position="328"/>
        <end position="346"/>
    </location>
</feature>
<evidence type="ECO:0000256" key="14">
    <source>
        <dbReference type="ARBA" id="ARBA00047523"/>
    </source>
</evidence>
<dbReference type="Pfam" id="PF00005">
    <property type="entry name" value="ABC_tran"/>
    <property type="match status" value="2"/>
</dbReference>
<proteinExistence type="inferred from homology"/>
<feature type="transmembrane region" description="Helical" evidence="17">
    <location>
        <begin position="431"/>
        <end position="450"/>
    </location>
</feature>
<evidence type="ECO:0000256" key="12">
    <source>
        <dbReference type="ARBA" id="ARBA00023136"/>
    </source>
</evidence>
<dbReference type="CDD" id="cd18595">
    <property type="entry name" value="ABC_6TM_MRP1_2_3_6_D1_like"/>
    <property type="match status" value="1"/>
</dbReference>
<sequence>VKLNTFEDPDFPVCLEQTVLVWIPLGFLWLCAPWHLLSLLTLLVSLTCLYLSPQLVVSLLFLTAIAGLAVTLGEDYGPNKDPSSTTKHPGVYYANPVLYAVTWILVLLCQEGVRRRERAVDSSTLFLFWSVLVLCDIFPFQTLLREALRQAGAAFLSRITFNWLNSMVTKGYKRPLVQEDMWDLNEAESTAYINQHFQHFMQSELGAARVRFQAQLKKKPGDKAQEEAFQNGLSNGLGKGISQDVLMMVREEKGKKEEEKKKKKDKKKEEENYPNSWLITTIYKTFKWILIESALFKLLQDLLAFASPQLLKLMVSFIQDKSRYAWEGYLYAVLLLAVALLQSLFLQQYFQRCFVLGMKVRTAIMAAVYKKALVVSNDTRKESTVGETVNLMSADAQRFNEVTNFIHLLWSCPLQIILAIVFLWLELGPSVLAGLAVMVLMVPINGLLATKARNIQVKIMKFKDKRLKIMNEVLNGIKILKLYAWEPSFQAQVESIRGQELNSLHFFPSCCLFLQVSLATFAVFVGVSSENVLTAEKAFTSISLFNILRFPLAMLPMLIAAIVQTTVSKRRLEKFLGGEDLDSGIVQHDSSFSTFIIRIHSCSSAQWQFPLLKDVSLDIKPGRLVAVVGAVGSGKSSLMSALLGEMHSTKGFINIQGSLAFVPQQAWIQNATLRDNILFGSPHEERRFQEVIQACALGPDLELLAGGDLTEIGEKGINLSGGQKQRVSLARAAYSQADIYLLDDPLSAVDSHVGKHLFDKVIGPSGLLKDKTRILVTHGVSFLPFVDEIVVLQDGVVTEIGSYNSLRASRGAFSEFLDTYAKEQSNQTQSESEDTQPDSPLEDTVSVTLKRENSIRRSQRHRSKSLKNSSIRKPENADESKKGQRLIEKETMETGQVKFSVFLQYLRAMGWGYAVTVFLLYFTQNVAFIGQNLWLSDWTNDAVEYYNRTYPSWKRDTRVGVFGALGVVQGLFVFLGTLSLANASVAASRILHSRLLNNILRVPMLFFDTTPIGRVVNRFAKDIFTVDEAIPQSFRSWVLCLLGVLGTLFVICLATPFFTIVIVPLALVYYFVQRFYVATSRQLRRLDSVSRSPIYSHFSETVSGLSVIRAYGHQERFLKHNEITIDENLKSVYPWIVSNRWLAIRLEFLGNLVVFFAALFAVISRDSLDSGLVGLSISYALNVTQTLNWLVRMTSELETNIVAVERVSEYSEIENEAQWVNNTRPPEKWPEEGRLQFKNYKVRYRPGLDLVLHGITCDIGSTEKIGIVGRTGAGKSSLTNCLFRIIEAAEGHILIDDIDISTIGLHDLRNRLTIIPQDPVLFSGTLRMNLDPFDKFSDEDIWRVLELSHLKDYVAGLQEGLQHEVAEGGENLSVGQRQLLCLARALLRKSRILILDEATAAVDLETDNLIQNTIRKEFSHCTVLTIAHRLHSIMDSSRVMVLDAGKIVEIDSPSNLLKKQGHFYAMAKDAGITIEDITVL</sequence>
<evidence type="ECO:0000256" key="11">
    <source>
        <dbReference type="ARBA" id="ARBA00023055"/>
    </source>
</evidence>
<dbReference type="InterPro" id="IPR011527">
    <property type="entry name" value="ABC1_TM_dom"/>
</dbReference>
<comment type="similarity">
    <text evidence="2">Belongs to the ABC transporter superfamily. ABCC family. Conjugate transporter (TC 3.A.1.208) subfamily.</text>
</comment>
<keyword evidence="7" id="KW-0547">Nucleotide-binding</keyword>
<dbReference type="InterPro" id="IPR050173">
    <property type="entry name" value="ABC_transporter_C-like"/>
</dbReference>
<accession>A0A4W6CQC4</accession>
<evidence type="ECO:0000256" key="4">
    <source>
        <dbReference type="ARBA" id="ARBA00022475"/>
    </source>
</evidence>
<evidence type="ECO:0000256" key="8">
    <source>
        <dbReference type="ARBA" id="ARBA00022840"/>
    </source>
</evidence>
<dbReference type="SUPFAM" id="SSF52540">
    <property type="entry name" value="P-loop containing nucleoside triphosphate hydrolases"/>
    <property type="match status" value="2"/>
</dbReference>
<organism evidence="20 21">
    <name type="scientific">Lates calcarifer</name>
    <name type="common">Barramundi</name>
    <name type="synonym">Holocentrus calcarifer</name>
    <dbReference type="NCBI Taxonomy" id="8187"/>
    <lineage>
        <taxon>Eukaryota</taxon>
        <taxon>Metazoa</taxon>
        <taxon>Chordata</taxon>
        <taxon>Craniata</taxon>
        <taxon>Vertebrata</taxon>
        <taxon>Euteleostomi</taxon>
        <taxon>Actinopterygii</taxon>
        <taxon>Neopterygii</taxon>
        <taxon>Teleostei</taxon>
        <taxon>Neoteleostei</taxon>
        <taxon>Acanthomorphata</taxon>
        <taxon>Carangaria</taxon>
        <taxon>Carangaria incertae sedis</taxon>
        <taxon>Centropomidae</taxon>
        <taxon>Lates</taxon>
    </lineage>
</organism>
<feature type="transmembrane region" description="Helical" evidence="17">
    <location>
        <begin position="55"/>
        <end position="73"/>
    </location>
</feature>
<dbReference type="NCBIfam" id="TIGR00957">
    <property type="entry name" value="MRP_assoc_pro"/>
    <property type="match status" value="1"/>
</dbReference>
<dbReference type="InterPro" id="IPR017871">
    <property type="entry name" value="ABC_transporter-like_CS"/>
</dbReference>
<feature type="domain" description="ABC transmembrane type-1" evidence="19">
    <location>
        <begin position="915"/>
        <end position="1199"/>
    </location>
</feature>
<dbReference type="FunFam" id="1.20.1560.10:FF:000007">
    <property type="entry name" value="ATP-binding cassette subfamily C member 1"/>
    <property type="match status" value="1"/>
</dbReference>
<dbReference type="InterPro" id="IPR005292">
    <property type="entry name" value="MRP"/>
</dbReference>
<dbReference type="GO" id="GO:0006869">
    <property type="term" value="P:lipid transport"/>
    <property type="evidence" value="ECO:0007669"/>
    <property type="project" value="UniProtKB-KW"/>
</dbReference>
<dbReference type="GO" id="GO:0016324">
    <property type="term" value="C:apical plasma membrane"/>
    <property type="evidence" value="ECO:0007669"/>
    <property type="project" value="TreeGrafter"/>
</dbReference>
<dbReference type="InterPro" id="IPR036640">
    <property type="entry name" value="ABC1_TM_sf"/>
</dbReference>
<feature type="transmembrane region" description="Helical" evidence="17">
    <location>
        <begin position="1039"/>
        <end position="1072"/>
    </location>
</feature>
<protein>
    <recommendedName>
        <fullName evidence="22">ATP-binding cassette, sub-family C (CFTR/MRP), member 2</fullName>
    </recommendedName>
</protein>
<evidence type="ECO:0000256" key="16">
    <source>
        <dbReference type="SAM" id="MobiDB-lite"/>
    </source>
</evidence>
<dbReference type="GO" id="GO:0016887">
    <property type="term" value="F:ATP hydrolysis activity"/>
    <property type="evidence" value="ECO:0007669"/>
    <property type="project" value="InterPro"/>
</dbReference>
<reference evidence="21" key="1">
    <citation type="submission" date="2015-09" db="EMBL/GenBank/DDBJ databases">
        <authorList>
            <person name="Sai Rama Sridatta P."/>
        </authorList>
    </citation>
    <scope>NUCLEOTIDE SEQUENCE [LARGE SCALE GENOMIC DNA]</scope>
</reference>
<evidence type="ECO:0000256" key="5">
    <source>
        <dbReference type="ARBA" id="ARBA00022692"/>
    </source>
</evidence>
<comment type="subcellular location">
    <subcellularLocation>
        <location evidence="1">Cell membrane</location>
        <topology evidence="1">Multi-pass membrane protein</topology>
    </subcellularLocation>
</comment>
<dbReference type="GeneTree" id="ENSGT00940000164383"/>
<dbReference type="CDD" id="cd18603">
    <property type="entry name" value="ABC_6TM_MRP1_2_3_6_D2_like"/>
    <property type="match status" value="1"/>
</dbReference>
<feature type="domain" description="ABC transporter" evidence="18">
    <location>
        <begin position="1235"/>
        <end position="1469"/>
    </location>
</feature>
<keyword evidence="4" id="KW-1003">Cell membrane</keyword>
<dbReference type="PROSITE" id="PS50893">
    <property type="entry name" value="ABC_TRANSPORTER_2"/>
    <property type="match status" value="2"/>
</dbReference>
<evidence type="ECO:0000256" key="13">
    <source>
        <dbReference type="ARBA" id="ARBA00034018"/>
    </source>
</evidence>
<dbReference type="Pfam" id="PF00664">
    <property type="entry name" value="ABC_membrane"/>
    <property type="match status" value="2"/>
</dbReference>
<keyword evidence="10 17" id="KW-1133">Transmembrane helix</keyword>
<dbReference type="CDD" id="cd03250">
    <property type="entry name" value="ABCC_MRP_domain1"/>
    <property type="match status" value="1"/>
</dbReference>
<comment type="catalytic activity">
    <reaction evidence="13">
        <text>ATP + H2O + xenobioticSide 1 = ADP + phosphate + xenobioticSide 2.</text>
        <dbReference type="EC" id="7.6.2.2"/>
    </reaction>
</comment>
<feature type="domain" description="ABC transmembrane type-1" evidence="19">
    <location>
        <begin position="293"/>
        <end position="564"/>
    </location>
</feature>
<evidence type="ECO:0008006" key="22">
    <source>
        <dbReference type="Google" id="ProtNLM"/>
    </source>
</evidence>
<feature type="transmembrane region" description="Helical" evidence="17">
    <location>
        <begin position="20"/>
        <end position="43"/>
    </location>
</feature>
<evidence type="ECO:0000256" key="6">
    <source>
        <dbReference type="ARBA" id="ARBA00022737"/>
    </source>
</evidence>
<keyword evidence="8" id="KW-0067">ATP-binding</keyword>
<evidence type="ECO:0000259" key="19">
    <source>
        <dbReference type="PROSITE" id="PS50929"/>
    </source>
</evidence>
<dbReference type="Gene3D" id="3.40.50.300">
    <property type="entry name" value="P-loop containing nucleotide triphosphate hydrolases"/>
    <property type="match status" value="2"/>
</dbReference>
<dbReference type="PROSITE" id="PS00211">
    <property type="entry name" value="ABC_TRANSPORTER_1"/>
    <property type="match status" value="2"/>
</dbReference>
<dbReference type="SMART" id="SM00382">
    <property type="entry name" value="AAA"/>
    <property type="match status" value="2"/>
</dbReference>
<dbReference type="InterPro" id="IPR003593">
    <property type="entry name" value="AAA+_ATPase"/>
</dbReference>
<comment type="catalytic activity">
    <reaction evidence="15">
        <text>17beta-estradiol 17-O-(beta-D-glucuronate)(in) + ATP + H2O = 17beta-estradiol 17-O-(beta-D-glucuronate)(out) + ADP + phosphate + H(+)</text>
        <dbReference type="Rhea" id="RHEA:60128"/>
        <dbReference type="ChEBI" id="CHEBI:15377"/>
        <dbReference type="ChEBI" id="CHEBI:15378"/>
        <dbReference type="ChEBI" id="CHEBI:30616"/>
        <dbReference type="ChEBI" id="CHEBI:43474"/>
        <dbReference type="ChEBI" id="CHEBI:82961"/>
        <dbReference type="ChEBI" id="CHEBI:456216"/>
    </reaction>
    <physiologicalReaction direction="left-to-right" evidence="15">
        <dbReference type="Rhea" id="RHEA:60129"/>
    </physiologicalReaction>
</comment>
<feature type="transmembrane region" description="Helical" evidence="17">
    <location>
        <begin position="547"/>
        <end position="567"/>
    </location>
</feature>
<evidence type="ECO:0000259" key="18">
    <source>
        <dbReference type="PROSITE" id="PS50893"/>
    </source>
</evidence>
<comment type="catalytic activity">
    <reaction evidence="14">
        <text>leukotriene C4(in) + ATP + H2O = leukotriene C4(out) + ADP + phosphate + H(+)</text>
        <dbReference type="Rhea" id="RHEA:38963"/>
        <dbReference type="ChEBI" id="CHEBI:15377"/>
        <dbReference type="ChEBI" id="CHEBI:15378"/>
        <dbReference type="ChEBI" id="CHEBI:30616"/>
        <dbReference type="ChEBI" id="CHEBI:43474"/>
        <dbReference type="ChEBI" id="CHEBI:57973"/>
        <dbReference type="ChEBI" id="CHEBI:456216"/>
    </reaction>
    <physiologicalReaction direction="left-to-right" evidence="14">
        <dbReference type="Rhea" id="RHEA:38964"/>
    </physiologicalReaction>
</comment>
<keyword evidence="11" id="KW-0445">Lipid transport</keyword>
<dbReference type="FunFam" id="1.20.1560.10:FF:000001">
    <property type="entry name" value="ATP-binding cassette subfamily C member 1"/>
    <property type="match status" value="1"/>
</dbReference>
<keyword evidence="9" id="KW-1278">Translocase</keyword>
<dbReference type="PROSITE" id="PS50929">
    <property type="entry name" value="ABC_TM1F"/>
    <property type="match status" value="2"/>
</dbReference>
<evidence type="ECO:0000256" key="15">
    <source>
        <dbReference type="ARBA" id="ARBA00047576"/>
    </source>
</evidence>
<feature type="compositionally biased region" description="Basic and acidic residues" evidence="16">
    <location>
        <begin position="872"/>
        <end position="887"/>
    </location>
</feature>
<keyword evidence="6" id="KW-0677">Repeat</keyword>
<feature type="region of interest" description="Disordered" evidence="16">
    <location>
        <begin position="823"/>
        <end position="887"/>
    </location>
</feature>
<dbReference type="Ensembl" id="ENSLCAT00010014817.1">
    <property type="protein sequence ID" value="ENSLCAP00010014508.1"/>
    <property type="gene ID" value="ENSLCAG00010004966.1"/>
</dbReference>
<feature type="transmembrane region" description="Helical" evidence="17">
    <location>
        <begin position="959"/>
        <end position="981"/>
    </location>
</feature>
<dbReference type="PANTHER" id="PTHR24223:SF176">
    <property type="entry name" value="ATP-BINDING CASSETTE SUB-FAMILY C MEMBER 2"/>
    <property type="match status" value="1"/>
</dbReference>
<keyword evidence="3" id="KW-0813">Transport</keyword>
<name>A0A4W6CQC4_LATCA</name>
<evidence type="ECO:0000256" key="9">
    <source>
        <dbReference type="ARBA" id="ARBA00022967"/>
    </source>
</evidence>
<evidence type="ECO:0000256" key="1">
    <source>
        <dbReference type="ARBA" id="ARBA00004651"/>
    </source>
</evidence>
<evidence type="ECO:0000256" key="17">
    <source>
        <dbReference type="SAM" id="Phobius"/>
    </source>
</evidence>
<dbReference type="PANTHER" id="PTHR24223">
    <property type="entry name" value="ATP-BINDING CASSETTE SUB-FAMILY C"/>
    <property type="match status" value="1"/>
</dbReference>
<dbReference type="FunFam" id="3.40.50.300:FF:000293">
    <property type="entry name" value="ATP binding cassette subfamily C member 1"/>
    <property type="match status" value="1"/>
</dbReference>
<evidence type="ECO:0000256" key="2">
    <source>
        <dbReference type="ARBA" id="ARBA00009726"/>
    </source>
</evidence>
<keyword evidence="5 17" id="KW-0812">Transmembrane</keyword>
<dbReference type="InterPro" id="IPR003439">
    <property type="entry name" value="ABC_transporter-like_ATP-bd"/>
</dbReference>
<evidence type="ECO:0000256" key="3">
    <source>
        <dbReference type="ARBA" id="ARBA00022448"/>
    </source>
</evidence>
<dbReference type="GO" id="GO:0008559">
    <property type="term" value="F:ABC-type xenobiotic transporter activity"/>
    <property type="evidence" value="ECO:0007669"/>
    <property type="project" value="UniProtKB-EC"/>
</dbReference>
<evidence type="ECO:0000256" key="7">
    <source>
        <dbReference type="ARBA" id="ARBA00022741"/>
    </source>
</evidence>
<keyword evidence="21" id="KW-1185">Reference proteome</keyword>
<feature type="transmembrane region" description="Helical" evidence="17">
    <location>
        <begin position="908"/>
        <end position="929"/>
    </location>
</feature>
<dbReference type="CDD" id="cd03244">
    <property type="entry name" value="ABCC_MRP_domain2"/>
    <property type="match status" value="1"/>
</dbReference>
<dbReference type="FunFam" id="3.40.50.300:FF:000074">
    <property type="entry name" value="Multidrug resistance-associated protein 5 isoform 1"/>
    <property type="match status" value="1"/>
</dbReference>
<reference evidence="20" key="3">
    <citation type="submission" date="2025-09" db="UniProtKB">
        <authorList>
            <consortium name="Ensembl"/>
        </authorList>
    </citation>
    <scope>IDENTIFICATION</scope>
</reference>
<feature type="transmembrane region" description="Helical" evidence="17">
    <location>
        <begin position="1142"/>
        <end position="1163"/>
    </location>
</feature>
<reference evidence="20" key="2">
    <citation type="submission" date="2025-08" db="UniProtKB">
        <authorList>
            <consortium name="Ensembl"/>
        </authorList>
    </citation>
    <scope>IDENTIFICATION</scope>
</reference>
<dbReference type="Proteomes" id="UP000314980">
    <property type="component" value="Unassembled WGS sequence"/>
</dbReference>
<dbReference type="SUPFAM" id="SSF90123">
    <property type="entry name" value="ABC transporter transmembrane region"/>
    <property type="match status" value="2"/>
</dbReference>
<evidence type="ECO:0000256" key="10">
    <source>
        <dbReference type="ARBA" id="ARBA00022989"/>
    </source>
</evidence>
<evidence type="ECO:0000313" key="21">
    <source>
        <dbReference type="Proteomes" id="UP000314980"/>
    </source>
</evidence>
<evidence type="ECO:0000313" key="20">
    <source>
        <dbReference type="Ensembl" id="ENSLCAP00010014508.1"/>
    </source>
</evidence>
<dbReference type="InterPro" id="IPR027417">
    <property type="entry name" value="P-loop_NTPase"/>
</dbReference>
<feature type="transmembrane region" description="Helical" evidence="17">
    <location>
        <begin position="405"/>
        <end position="425"/>
    </location>
</feature>
<dbReference type="GO" id="GO:0005524">
    <property type="term" value="F:ATP binding"/>
    <property type="evidence" value="ECO:0007669"/>
    <property type="project" value="UniProtKB-KW"/>
</dbReference>
<feature type="transmembrane region" description="Helical" evidence="17">
    <location>
        <begin position="125"/>
        <end position="141"/>
    </location>
</feature>
<feature type="domain" description="ABC transporter" evidence="18">
    <location>
        <begin position="597"/>
        <end position="819"/>
    </location>
</feature>
<keyword evidence="12 17" id="KW-0472">Membrane</keyword>
<feature type="transmembrane region" description="Helical" evidence="17">
    <location>
        <begin position="93"/>
        <end position="113"/>
    </location>
</feature>